<organism evidence="1 2">
    <name type="scientific">Paragonimus westermani</name>
    <dbReference type="NCBI Taxonomy" id="34504"/>
    <lineage>
        <taxon>Eukaryota</taxon>
        <taxon>Metazoa</taxon>
        <taxon>Spiralia</taxon>
        <taxon>Lophotrochozoa</taxon>
        <taxon>Platyhelminthes</taxon>
        <taxon>Trematoda</taxon>
        <taxon>Digenea</taxon>
        <taxon>Plagiorchiida</taxon>
        <taxon>Troglotremata</taxon>
        <taxon>Troglotrematidae</taxon>
        <taxon>Paragonimus</taxon>
    </lineage>
</organism>
<name>A0A5J4NA72_9TREM</name>
<proteinExistence type="predicted"/>
<reference evidence="1 2" key="1">
    <citation type="journal article" date="2019" name="Gigascience">
        <title>Whole-genome sequence of the oriental lung fluke Paragonimus westermani.</title>
        <authorList>
            <person name="Oey H."/>
            <person name="Zakrzewski M."/>
            <person name="Narain K."/>
            <person name="Devi K.R."/>
            <person name="Agatsuma T."/>
            <person name="Nawaratna S."/>
            <person name="Gobert G.N."/>
            <person name="Jones M.K."/>
            <person name="Ragan M.A."/>
            <person name="McManus D.P."/>
            <person name="Krause L."/>
        </authorList>
    </citation>
    <scope>NUCLEOTIDE SEQUENCE [LARGE SCALE GENOMIC DNA]</scope>
    <source>
        <strain evidence="1 2">IND2009</strain>
    </source>
</reference>
<evidence type="ECO:0008006" key="3">
    <source>
        <dbReference type="Google" id="ProtNLM"/>
    </source>
</evidence>
<dbReference type="Proteomes" id="UP000324629">
    <property type="component" value="Unassembled WGS sequence"/>
</dbReference>
<gene>
    <name evidence="1" type="ORF">DEA37_0014634</name>
</gene>
<accession>A0A5J4NA72</accession>
<comment type="caution">
    <text evidence="1">The sequence shown here is derived from an EMBL/GenBank/DDBJ whole genome shotgun (WGS) entry which is preliminary data.</text>
</comment>
<sequence length="731" mass="82465">MENAKNKLSNLFISMDSDSDGFVNLQLVEEEISQYQKGYYLPTLVKAKQKLIQHVGFTSQTMQVAAKTTERSEPKSSLVKPSVDAEYMSIKKPLIVPNSQTVLLNQHDFQFLMINTIWPQLRLSTKIDSSVNLETLDNLAAFVAQRQQRDMQQQVMMNDRQAWLQVIDNAAKESVTSISRVYRAVFQALIKNAIKYGEGKRISANISILTDSSATESRWTAKPIPKGPSRLRCVAAVPEEEALWLVGMELVASEPNISFLALKTAAMIHVPSLLNAAPYSIYYWRKHRTISSVPKQTVPRTVPVQSASEEIPSCIGDILDPSPKLKTLPAQNELASCVVIPIADPMHKLIGIVGVDTMWSTKNQSNFEEKELNFFQSALIKSVIPRFRIAVTTMRLLGRCYAQGVASRFGHAYALIGVRRLLAQLVLAAFHWLGQHLDHVERMTFYYCLDRDRVATRGENGVTKLTKTDDNVILTSQRTCDLWTLVEKHQNKPAVVCQEPKVLQRSKNFFRSHLFTVADTAEPGEKNVLGKQHLSFPLRDPENVAIGIVDICTGTCVGGKSDLTVEEMQYVINMMSILELIYREIVRKVGLQVDYKLEDIDEDNANILGKPEITKAADEARILEPSILETYRPETIFPLLTRAELKTLIDKVTPEVYSELHSYVDPPPTVLRTIRMVIRLLNPQLASTIANKSWDKCKQLIASCIQKQIATFDPFTTLMEEHRVELRHFVA</sequence>
<keyword evidence="2" id="KW-1185">Reference proteome</keyword>
<dbReference type="EMBL" id="QNGE01004840">
    <property type="protein sequence ID" value="KAA3672491.1"/>
    <property type="molecule type" value="Genomic_DNA"/>
</dbReference>
<protein>
    <recommendedName>
        <fullName evidence="3">EF-hand domain-containing protein</fullName>
    </recommendedName>
</protein>
<evidence type="ECO:0000313" key="1">
    <source>
        <dbReference type="EMBL" id="KAA3672491.1"/>
    </source>
</evidence>
<dbReference type="AlphaFoldDB" id="A0A5J4NA72"/>
<dbReference type="PANTHER" id="PTHR46788:SF1">
    <property type="entry name" value="EF-HAND CALCIUM-BINDING DOMAIN-CONTAINING PROTEIN 5"/>
    <property type="match status" value="1"/>
</dbReference>
<evidence type="ECO:0000313" key="2">
    <source>
        <dbReference type="Proteomes" id="UP000324629"/>
    </source>
</evidence>
<feature type="non-terminal residue" evidence="1">
    <location>
        <position position="731"/>
    </location>
</feature>
<dbReference type="PANTHER" id="PTHR46788">
    <property type="entry name" value="EF-HAND CALCIUM-BINDING DOMAIN-CONTAINING PROTEIN 5"/>
    <property type="match status" value="1"/>
</dbReference>